<organism evidence="3 4">
    <name type="scientific">Cylicostephanus goldi</name>
    <name type="common">Nematode worm</name>
    <dbReference type="NCBI Taxonomy" id="71465"/>
    <lineage>
        <taxon>Eukaryota</taxon>
        <taxon>Metazoa</taxon>
        <taxon>Ecdysozoa</taxon>
        <taxon>Nematoda</taxon>
        <taxon>Chromadorea</taxon>
        <taxon>Rhabditida</taxon>
        <taxon>Rhabditina</taxon>
        <taxon>Rhabditomorpha</taxon>
        <taxon>Strongyloidea</taxon>
        <taxon>Strongylidae</taxon>
        <taxon>Cylicostephanus</taxon>
    </lineage>
</organism>
<feature type="coiled-coil region" evidence="1">
    <location>
        <begin position="91"/>
        <end position="122"/>
    </location>
</feature>
<feature type="compositionally biased region" description="Polar residues" evidence="2">
    <location>
        <begin position="23"/>
        <end position="35"/>
    </location>
</feature>
<protein>
    <submittedName>
        <fullName evidence="3">Uncharacterized protein</fullName>
    </submittedName>
</protein>
<keyword evidence="1" id="KW-0175">Coiled coil</keyword>
<feature type="compositionally biased region" description="Low complexity" evidence="2">
    <location>
        <begin position="42"/>
        <end position="58"/>
    </location>
</feature>
<feature type="compositionally biased region" description="Basic and acidic residues" evidence="2">
    <location>
        <begin position="12"/>
        <end position="22"/>
    </location>
</feature>
<accession>A0A3P7N9T7</accession>
<dbReference type="AlphaFoldDB" id="A0A3P7N9T7"/>
<evidence type="ECO:0000256" key="2">
    <source>
        <dbReference type="SAM" id="MobiDB-lite"/>
    </source>
</evidence>
<feature type="region of interest" description="Disordered" evidence="2">
    <location>
        <begin position="1"/>
        <end position="64"/>
    </location>
</feature>
<evidence type="ECO:0000313" key="4">
    <source>
        <dbReference type="Proteomes" id="UP000271889"/>
    </source>
</evidence>
<evidence type="ECO:0000256" key="1">
    <source>
        <dbReference type="SAM" id="Coils"/>
    </source>
</evidence>
<gene>
    <name evidence="3" type="ORF">CGOC_LOCUS11734</name>
</gene>
<reference evidence="3 4" key="1">
    <citation type="submission" date="2018-11" db="EMBL/GenBank/DDBJ databases">
        <authorList>
            <consortium name="Pathogen Informatics"/>
        </authorList>
    </citation>
    <scope>NUCLEOTIDE SEQUENCE [LARGE SCALE GENOMIC DNA]</scope>
</reference>
<sequence>MAFLQRSAIRSPTDDALRRRSNDTPTPEWNPTSPQWAPEDNTSLSPSEASSRASTPATGASLSNEVKAVICNLENELREAKATAEMNRRKVADLEYKVQQLAADIERERESSERSIDIERNTVMYFRQVNI</sequence>
<dbReference type="EMBL" id="UYRV01118440">
    <property type="protein sequence ID" value="VDN31147.1"/>
    <property type="molecule type" value="Genomic_DNA"/>
</dbReference>
<keyword evidence="4" id="KW-1185">Reference proteome</keyword>
<proteinExistence type="predicted"/>
<name>A0A3P7N9T7_CYLGO</name>
<dbReference type="Proteomes" id="UP000271889">
    <property type="component" value="Unassembled WGS sequence"/>
</dbReference>
<evidence type="ECO:0000313" key="3">
    <source>
        <dbReference type="EMBL" id="VDN31147.1"/>
    </source>
</evidence>